<comment type="caution">
    <text evidence="1">The sequence shown here is derived from an EMBL/GenBank/DDBJ whole genome shotgun (WGS) entry which is preliminary data.</text>
</comment>
<dbReference type="RefSeq" id="XP_060294903.1">
    <property type="nucleotide sequence ID" value="XM_060442349.1"/>
</dbReference>
<evidence type="ECO:0000313" key="1">
    <source>
        <dbReference type="EMBL" id="KAK0713580.1"/>
    </source>
</evidence>
<dbReference type="AlphaFoldDB" id="A0AA40AD22"/>
<keyword evidence="2" id="KW-1185">Reference proteome</keyword>
<dbReference type="GeneID" id="85325619"/>
<accession>A0AA40AD22</accession>
<gene>
    <name evidence="1" type="ORF">B0T26DRAFT_717849</name>
</gene>
<evidence type="ECO:0000313" key="2">
    <source>
        <dbReference type="Proteomes" id="UP001172101"/>
    </source>
</evidence>
<organism evidence="1 2">
    <name type="scientific">Lasiosphaeria miniovina</name>
    <dbReference type="NCBI Taxonomy" id="1954250"/>
    <lineage>
        <taxon>Eukaryota</taxon>
        <taxon>Fungi</taxon>
        <taxon>Dikarya</taxon>
        <taxon>Ascomycota</taxon>
        <taxon>Pezizomycotina</taxon>
        <taxon>Sordariomycetes</taxon>
        <taxon>Sordariomycetidae</taxon>
        <taxon>Sordariales</taxon>
        <taxon>Lasiosphaeriaceae</taxon>
        <taxon>Lasiosphaeria</taxon>
    </lineage>
</organism>
<dbReference type="Proteomes" id="UP001172101">
    <property type="component" value="Unassembled WGS sequence"/>
</dbReference>
<name>A0AA40AD22_9PEZI</name>
<proteinExistence type="predicted"/>
<protein>
    <submittedName>
        <fullName evidence="1">Uncharacterized protein</fullName>
    </submittedName>
</protein>
<reference evidence="1" key="1">
    <citation type="submission" date="2023-06" db="EMBL/GenBank/DDBJ databases">
        <title>Genome-scale phylogeny and comparative genomics of the fungal order Sordariales.</title>
        <authorList>
            <consortium name="Lawrence Berkeley National Laboratory"/>
            <person name="Hensen N."/>
            <person name="Bonometti L."/>
            <person name="Westerberg I."/>
            <person name="Brannstrom I.O."/>
            <person name="Guillou S."/>
            <person name="Cros-Aarteil S."/>
            <person name="Calhoun S."/>
            <person name="Haridas S."/>
            <person name="Kuo A."/>
            <person name="Mondo S."/>
            <person name="Pangilinan J."/>
            <person name="Riley R."/>
            <person name="LaButti K."/>
            <person name="Andreopoulos B."/>
            <person name="Lipzen A."/>
            <person name="Chen C."/>
            <person name="Yanf M."/>
            <person name="Daum C."/>
            <person name="Ng V."/>
            <person name="Clum A."/>
            <person name="Steindorff A."/>
            <person name="Ohm R."/>
            <person name="Martin F."/>
            <person name="Silar P."/>
            <person name="Natvig D."/>
            <person name="Lalanne C."/>
            <person name="Gautier V."/>
            <person name="Ament-velasquez S.L."/>
            <person name="Kruys A."/>
            <person name="Hutchinson M.I."/>
            <person name="Powell A.J."/>
            <person name="Barry K."/>
            <person name="Miller A.N."/>
            <person name="Grigoriev I.V."/>
            <person name="Debuchy R."/>
            <person name="Gladieux P."/>
            <person name="Thoren M.H."/>
            <person name="Johannesson H."/>
        </authorList>
    </citation>
    <scope>NUCLEOTIDE SEQUENCE</scope>
    <source>
        <strain evidence="1">SMH2392-1A</strain>
    </source>
</reference>
<sequence>MPVSCCLFFLYPDAYSFLPGLVMSSSYMHGARAFTHHLFLSTCNCAPFSLRIKAQCMGTLLLSSCFANALDIFSPLMKHVFY</sequence>
<dbReference type="EMBL" id="JAUIRO010000005">
    <property type="protein sequence ID" value="KAK0713580.1"/>
    <property type="molecule type" value="Genomic_DNA"/>
</dbReference>